<dbReference type="EMBL" id="JARK01000479">
    <property type="protein sequence ID" value="EYC36589.1"/>
    <property type="molecule type" value="Genomic_DNA"/>
</dbReference>
<dbReference type="Proteomes" id="UP000024635">
    <property type="component" value="Unassembled WGS sequence"/>
</dbReference>
<feature type="compositionally biased region" description="Acidic residues" evidence="1">
    <location>
        <begin position="1"/>
        <end position="11"/>
    </location>
</feature>
<sequence>MEMGFYDEDDIFSNVPEYDRSPQQPEPKRLRLNEPSTSWASEFPRSAFDETLDKPDTVDADEDAERDPEKVEARLATLRRLGLRADPRRALRRYLLNKVATGKELNPWVSTVYSEKNLRKKLRRYILGLMIRACSEEGVEDCQLEQSHTEAFKFIDHLNEQLVQSLAAVGTFSSEQLRCARSNCQKAFLPRKLASTLVMRVHGDYTRCQVPECPRCIDDNDDVNYLIVEGGIYGHRLEMPDYQQSPSKLLCFCSFHNGLFEFLFDFIHMKWNIYHNCLTHIRSILERKKFKDSDDVIDELPSDVLRSIIHHYLARYYCFWVFGDLETWTKNGCTLFQAISGN</sequence>
<dbReference type="AlphaFoldDB" id="A0A016W9U9"/>
<organism evidence="2 3">
    <name type="scientific">Ancylostoma ceylanicum</name>
    <dbReference type="NCBI Taxonomy" id="53326"/>
    <lineage>
        <taxon>Eukaryota</taxon>
        <taxon>Metazoa</taxon>
        <taxon>Ecdysozoa</taxon>
        <taxon>Nematoda</taxon>
        <taxon>Chromadorea</taxon>
        <taxon>Rhabditida</taxon>
        <taxon>Rhabditina</taxon>
        <taxon>Rhabditomorpha</taxon>
        <taxon>Strongyloidea</taxon>
        <taxon>Ancylostomatidae</taxon>
        <taxon>Ancylostomatinae</taxon>
        <taxon>Ancylostoma</taxon>
    </lineage>
</organism>
<gene>
    <name evidence="2" type="primary">Acey_s0879.g2825</name>
    <name evidence="2" type="ORF">Y032_0879g2825</name>
</gene>
<keyword evidence="3" id="KW-1185">Reference proteome</keyword>
<comment type="caution">
    <text evidence="2">The sequence shown here is derived from an EMBL/GenBank/DDBJ whole genome shotgun (WGS) entry which is preliminary data.</text>
</comment>
<evidence type="ECO:0000313" key="2">
    <source>
        <dbReference type="EMBL" id="EYC36589.1"/>
    </source>
</evidence>
<reference evidence="3" key="1">
    <citation type="journal article" date="2015" name="Nat. Genet.">
        <title>The genome and transcriptome of the zoonotic hookworm Ancylostoma ceylanicum identify infection-specific gene families.</title>
        <authorList>
            <person name="Schwarz E.M."/>
            <person name="Hu Y."/>
            <person name="Antoshechkin I."/>
            <person name="Miller M.M."/>
            <person name="Sternberg P.W."/>
            <person name="Aroian R.V."/>
        </authorList>
    </citation>
    <scope>NUCLEOTIDE SEQUENCE</scope>
    <source>
        <strain evidence="3">HY135</strain>
    </source>
</reference>
<name>A0A016W9U9_9BILA</name>
<feature type="compositionally biased region" description="Basic and acidic residues" evidence="1">
    <location>
        <begin position="47"/>
        <end position="57"/>
    </location>
</feature>
<protein>
    <submittedName>
        <fullName evidence="2">Uncharacterized protein</fullName>
    </submittedName>
</protein>
<feature type="region of interest" description="Disordered" evidence="1">
    <location>
        <begin position="1"/>
        <end position="69"/>
    </location>
</feature>
<accession>A0A016W9U9</accession>
<proteinExistence type="predicted"/>
<dbReference type="OrthoDB" id="5859974at2759"/>
<evidence type="ECO:0000313" key="3">
    <source>
        <dbReference type="Proteomes" id="UP000024635"/>
    </source>
</evidence>
<evidence type="ECO:0000256" key="1">
    <source>
        <dbReference type="SAM" id="MobiDB-lite"/>
    </source>
</evidence>